<gene>
    <name evidence="4" type="ORF">PHYPA_002510</name>
</gene>
<evidence type="ECO:0000313" key="4">
    <source>
        <dbReference type="EMBL" id="PNR59718.1"/>
    </source>
</evidence>
<organism evidence="4">
    <name type="scientific">Physcomitrium patens</name>
    <name type="common">Spreading-leaved earth moss</name>
    <name type="synonym">Physcomitrella patens</name>
    <dbReference type="NCBI Taxonomy" id="3218"/>
    <lineage>
        <taxon>Eukaryota</taxon>
        <taxon>Viridiplantae</taxon>
        <taxon>Streptophyta</taxon>
        <taxon>Embryophyta</taxon>
        <taxon>Bryophyta</taxon>
        <taxon>Bryophytina</taxon>
        <taxon>Bryopsida</taxon>
        <taxon>Funariidae</taxon>
        <taxon>Funariales</taxon>
        <taxon>Funariaceae</taxon>
        <taxon>Physcomitrium</taxon>
    </lineage>
</organism>
<evidence type="ECO:0000256" key="1">
    <source>
        <dbReference type="ARBA" id="ARBA00022741"/>
    </source>
</evidence>
<dbReference type="PANTHER" id="PTHR43381:SF5">
    <property type="entry name" value="TR-TYPE G DOMAIN-CONTAINING PROTEIN"/>
    <property type="match status" value="1"/>
</dbReference>
<dbReference type="GO" id="GO:0005525">
    <property type="term" value="F:GTP binding"/>
    <property type="evidence" value="ECO:0007669"/>
    <property type="project" value="UniProtKB-KW"/>
</dbReference>
<keyword evidence="6" id="KW-1185">Reference proteome</keyword>
<name>A0A2K1L110_PHYPA</name>
<dbReference type="EnsemblPlants" id="Pp3c2_10860V3.1">
    <property type="protein sequence ID" value="Pp3c2_10860V3.1"/>
    <property type="gene ID" value="Pp3c2_10860"/>
</dbReference>
<dbReference type="InterPro" id="IPR009000">
    <property type="entry name" value="Transl_B-barrel_sf"/>
</dbReference>
<keyword evidence="2" id="KW-0342">GTP-binding</keyword>
<dbReference type="Gramene" id="Pp3c2_10860V3.1">
    <property type="protein sequence ID" value="Pp3c2_10860V3.1"/>
    <property type="gene ID" value="Pp3c2_10860"/>
</dbReference>
<reference evidence="4 6" key="1">
    <citation type="journal article" date="2008" name="Science">
        <title>The Physcomitrella genome reveals evolutionary insights into the conquest of land by plants.</title>
        <authorList>
            <person name="Rensing S."/>
            <person name="Lang D."/>
            <person name="Zimmer A."/>
            <person name="Terry A."/>
            <person name="Salamov A."/>
            <person name="Shapiro H."/>
            <person name="Nishiyama T."/>
            <person name="Perroud P.-F."/>
            <person name="Lindquist E."/>
            <person name="Kamisugi Y."/>
            <person name="Tanahashi T."/>
            <person name="Sakakibara K."/>
            <person name="Fujita T."/>
            <person name="Oishi K."/>
            <person name="Shin-I T."/>
            <person name="Kuroki Y."/>
            <person name="Toyoda A."/>
            <person name="Suzuki Y."/>
            <person name="Hashimoto A."/>
            <person name="Yamaguchi K."/>
            <person name="Sugano A."/>
            <person name="Kohara Y."/>
            <person name="Fujiyama A."/>
            <person name="Anterola A."/>
            <person name="Aoki S."/>
            <person name="Ashton N."/>
            <person name="Barbazuk W.B."/>
            <person name="Barker E."/>
            <person name="Bennetzen J."/>
            <person name="Bezanilla M."/>
            <person name="Blankenship R."/>
            <person name="Cho S.H."/>
            <person name="Dutcher S."/>
            <person name="Estelle M."/>
            <person name="Fawcett J.A."/>
            <person name="Gundlach H."/>
            <person name="Hanada K."/>
            <person name="Heyl A."/>
            <person name="Hicks K.A."/>
            <person name="Hugh J."/>
            <person name="Lohr M."/>
            <person name="Mayer K."/>
            <person name="Melkozernov A."/>
            <person name="Murata T."/>
            <person name="Nelson D."/>
            <person name="Pils B."/>
            <person name="Prigge M."/>
            <person name="Reiss B."/>
            <person name="Renner T."/>
            <person name="Rombauts S."/>
            <person name="Rushton P."/>
            <person name="Sanderfoot A."/>
            <person name="Schween G."/>
            <person name="Shiu S.-H."/>
            <person name="Stueber K."/>
            <person name="Theodoulou F.L."/>
            <person name="Tu H."/>
            <person name="Van de Peer Y."/>
            <person name="Verrier P.J."/>
            <person name="Waters E."/>
            <person name="Wood A."/>
            <person name="Yang L."/>
            <person name="Cove D."/>
            <person name="Cuming A."/>
            <person name="Hasebe M."/>
            <person name="Lucas S."/>
            <person name="Mishler D.B."/>
            <person name="Reski R."/>
            <person name="Grigoriev I."/>
            <person name="Quatrano R.S."/>
            <person name="Boore J.L."/>
        </authorList>
    </citation>
    <scope>NUCLEOTIDE SEQUENCE [LARGE SCALE GENOMIC DNA]</scope>
    <source>
        <strain evidence="5 6">cv. Gransden 2004</strain>
    </source>
</reference>
<dbReference type="AlphaFoldDB" id="A0A2K1L110"/>
<dbReference type="InterPro" id="IPR053905">
    <property type="entry name" value="EF-G-like_DII"/>
</dbReference>
<proteinExistence type="predicted"/>
<dbReference type="InterPro" id="IPR015760">
    <property type="entry name" value="TIF_IF2"/>
</dbReference>
<dbReference type="STRING" id="3218.A0A2K1L110"/>
<dbReference type="InParanoid" id="A0A2K1L110"/>
<evidence type="ECO:0000313" key="6">
    <source>
        <dbReference type="Proteomes" id="UP000006727"/>
    </source>
</evidence>
<dbReference type="EMBL" id="ABEU02000002">
    <property type="protein sequence ID" value="PNR59718.1"/>
    <property type="molecule type" value="Genomic_DNA"/>
</dbReference>
<evidence type="ECO:0000259" key="3">
    <source>
        <dbReference type="Pfam" id="PF22042"/>
    </source>
</evidence>
<dbReference type="PANTHER" id="PTHR43381">
    <property type="entry name" value="TRANSLATION INITIATION FACTOR IF-2-RELATED"/>
    <property type="match status" value="1"/>
</dbReference>
<evidence type="ECO:0000313" key="5">
    <source>
        <dbReference type="EnsemblPlants" id="Pp3c2_10860V3.1"/>
    </source>
</evidence>
<dbReference type="Pfam" id="PF22042">
    <property type="entry name" value="EF-G_D2"/>
    <property type="match status" value="1"/>
</dbReference>
<sequence length="221" mass="23653">MAKSHFVVVCIISGSKASNKFIDDGEIDHLESRPPVTRSLRFSTFVEARANPDVGMQNHSSDGLIPQEREGCIPVVKVGAKRGTGIDSLLENIVLVAELQGLKANPDREAKGTVVNASLDNARGPLATLPVQNGTLLKEDFVLCGEAHVKVRILIWHSRSHAMEGLLEDVEEGVLIGEAAVSAVFEAGSRKASGCVVIEGKMVTGSGIHVMRKKILRMVAL</sequence>
<protein>
    <recommendedName>
        <fullName evidence="3">Elongation factor G-like domain-containing protein</fullName>
    </recommendedName>
</protein>
<dbReference type="Proteomes" id="UP000006727">
    <property type="component" value="Chromosome 2"/>
</dbReference>
<evidence type="ECO:0000256" key="2">
    <source>
        <dbReference type="ARBA" id="ARBA00023134"/>
    </source>
</evidence>
<accession>A0A2K1L110</accession>
<dbReference type="Gene3D" id="2.40.30.10">
    <property type="entry name" value="Translation factors"/>
    <property type="match status" value="1"/>
</dbReference>
<dbReference type="SUPFAM" id="SSF50447">
    <property type="entry name" value="Translation proteins"/>
    <property type="match status" value="1"/>
</dbReference>
<reference evidence="4 6" key="2">
    <citation type="journal article" date="2018" name="Plant J.">
        <title>The Physcomitrella patens chromosome-scale assembly reveals moss genome structure and evolution.</title>
        <authorList>
            <person name="Lang D."/>
            <person name="Ullrich K.K."/>
            <person name="Murat F."/>
            <person name="Fuchs J."/>
            <person name="Jenkins J."/>
            <person name="Haas F.B."/>
            <person name="Piednoel M."/>
            <person name="Gundlach H."/>
            <person name="Van Bel M."/>
            <person name="Meyberg R."/>
            <person name="Vives C."/>
            <person name="Morata J."/>
            <person name="Symeonidi A."/>
            <person name="Hiss M."/>
            <person name="Muchero W."/>
            <person name="Kamisugi Y."/>
            <person name="Saleh O."/>
            <person name="Blanc G."/>
            <person name="Decker E.L."/>
            <person name="van Gessel N."/>
            <person name="Grimwood J."/>
            <person name="Hayes R.D."/>
            <person name="Graham S.W."/>
            <person name="Gunter L.E."/>
            <person name="McDaniel S.F."/>
            <person name="Hoernstein S.N.W."/>
            <person name="Larsson A."/>
            <person name="Li F.W."/>
            <person name="Perroud P.F."/>
            <person name="Phillips J."/>
            <person name="Ranjan P."/>
            <person name="Rokshar D.S."/>
            <person name="Rothfels C.J."/>
            <person name="Schneider L."/>
            <person name="Shu S."/>
            <person name="Stevenson D.W."/>
            <person name="Thummler F."/>
            <person name="Tillich M."/>
            <person name="Villarreal Aguilar J.C."/>
            <person name="Widiez T."/>
            <person name="Wong G.K."/>
            <person name="Wymore A."/>
            <person name="Zhang Y."/>
            <person name="Zimmer A.D."/>
            <person name="Quatrano R.S."/>
            <person name="Mayer K.F.X."/>
            <person name="Goodstein D."/>
            <person name="Casacuberta J.M."/>
            <person name="Vandepoele K."/>
            <person name="Reski R."/>
            <person name="Cuming A.C."/>
            <person name="Tuskan G.A."/>
            <person name="Maumus F."/>
            <person name="Salse J."/>
            <person name="Schmutz J."/>
            <person name="Rensing S.A."/>
        </authorList>
    </citation>
    <scope>NUCLEOTIDE SEQUENCE [LARGE SCALE GENOMIC DNA]</scope>
    <source>
        <strain evidence="5 6">cv. Gransden 2004</strain>
    </source>
</reference>
<feature type="domain" description="Elongation factor G-like" evidence="3">
    <location>
        <begin position="109"/>
        <end position="155"/>
    </location>
</feature>
<reference evidence="5" key="3">
    <citation type="submission" date="2020-12" db="UniProtKB">
        <authorList>
            <consortium name="EnsemblPlants"/>
        </authorList>
    </citation>
    <scope>IDENTIFICATION</scope>
</reference>
<keyword evidence="1" id="KW-0547">Nucleotide-binding</keyword>